<evidence type="ECO:0008006" key="3">
    <source>
        <dbReference type="Google" id="ProtNLM"/>
    </source>
</evidence>
<dbReference type="EnsemblProtists" id="Phyra80905">
    <property type="protein sequence ID" value="Phyra80905"/>
    <property type="gene ID" value="Phyra80905"/>
</dbReference>
<dbReference type="OMA" id="LEWDVAS"/>
<dbReference type="InterPro" id="IPR029069">
    <property type="entry name" value="HotDog_dom_sf"/>
</dbReference>
<evidence type="ECO:0000313" key="2">
    <source>
        <dbReference type="Proteomes" id="UP000005238"/>
    </source>
</evidence>
<dbReference type="EMBL" id="DS566051">
    <property type="status" value="NOT_ANNOTATED_CDS"/>
    <property type="molecule type" value="Genomic_DNA"/>
</dbReference>
<dbReference type="Pfam" id="PF13279">
    <property type="entry name" value="4HBT_2"/>
    <property type="match status" value="1"/>
</dbReference>
<keyword evidence="2" id="KW-1185">Reference proteome</keyword>
<accession>H3GUJ5</accession>
<dbReference type="InParanoid" id="H3GUJ5"/>
<organism evidence="1 2">
    <name type="scientific">Phytophthora ramorum</name>
    <name type="common">Sudden oak death agent</name>
    <dbReference type="NCBI Taxonomy" id="164328"/>
    <lineage>
        <taxon>Eukaryota</taxon>
        <taxon>Sar</taxon>
        <taxon>Stramenopiles</taxon>
        <taxon>Oomycota</taxon>
        <taxon>Peronosporomycetes</taxon>
        <taxon>Peronosporales</taxon>
        <taxon>Peronosporaceae</taxon>
        <taxon>Phytophthora</taxon>
    </lineage>
</organism>
<dbReference type="VEuPathDB" id="FungiDB:KRP22_4252"/>
<dbReference type="SUPFAM" id="SSF54637">
    <property type="entry name" value="Thioesterase/thiol ester dehydrase-isomerase"/>
    <property type="match status" value="1"/>
</dbReference>
<dbReference type="AlphaFoldDB" id="H3GUJ5"/>
<sequence>MVVRMLWNIGSGLVHGVLHKNPRPGLAGLHYPAVWRARSGFLDCDVNLHLNNSSYLFSMELARWHFTASNGVLWQALKHRRMFLAASQAIRYRHAIPPFHAYEIRTQMVYWDGAWIYFLHQFQDPSTGRQFAEGLCRVMVKQQGEGGVSFEKMISEVYDGPIPTRPAEIPDVVKGFLEWDVASRSSMETAHEAETLKINSNPPPLNPEKLGARIWMEMQRSMNRP</sequence>
<dbReference type="Proteomes" id="UP000005238">
    <property type="component" value="Unassembled WGS sequence"/>
</dbReference>
<dbReference type="Gene3D" id="3.10.129.10">
    <property type="entry name" value="Hotdog Thioesterase"/>
    <property type="match status" value="1"/>
</dbReference>
<dbReference type="eggNOG" id="KOG4366">
    <property type="taxonomic scope" value="Eukaryota"/>
</dbReference>
<reference evidence="2" key="1">
    <citation type="journal article" date="2006" name="Science">
        <title>Phytophthora genome sequences uncover evolutionary origins and mechanisms of pathogenesis.</title>
        <authorList>
            <person name="Tyler B.M."/>
            <person name="Tripathy S."/>
            <person name="Zhang X."/>
            <person name="Dehal P."/>
            <person name="Jiang R.H."/>
            <person name="Aerts A."/>
            <person name="Arredondo F.D."/>
            <person name="Baxter L."/>
            <person name="Bensasson D."/>
            <person name="Beynon J.L."/>
            <person name="Chapman J."/>
            <person name="Damasceno C.M."/>
            <person name="Dorrance A.E."/>
            <person name="Dou D."/>
            <person name="Dickerman A.W."/>
            <person name="Dubchak I.L."/>
            <person name="Garbelotto M."/>
            <person name="Gijzen M."/>
            <person name="Gordon S.G."/>
            <person name="Govers F."/>
            <person name="Grunwald N.J."/>
            <person name="Huang W."/>
            <person name="Ivors K.L."/>
            <person name="Jones R.W."/>
            <person name="Kamoun S."/>
            <person name="Krampis K."/>
            <person name="Lamour K.H."/>
            <person name="Lee M.K."/>
            <person name="McDonald W.H."/>
            <person name="Medina M."/>
            <person name="Meijer H.J."/>
            <person name="Nordberg E.K."/>
            <person name="Maclean D.J."/>
            <person name="Ospina-Giraldo M.D."/>
            <person name="Morris P.F."/>
            <person name="Phuntumart V."/>
            <person name="Putnam N.H."/>
            <person name="Rash S."/>
            <person name="Rose J.K."/>
            <person name="Sakihama Y."/>
            <person name="Salamov A.A."/>
            <person name="Savidor A."/>
            <person name="Scheuring C.F."/>
            <person name="Smith B.M."/>
            <person name="Sobral B.W."/>
            <person name="Terry A."/>
            <person name="Torto-Alalibo T.A."/>
            <person name="Win J."/>
            <person name="Xu Z."/>
            <person name="Zhang H."/>
            <person name="Grigoriev I.V."/>
            <person name="Rokhsar D.S."/>
            <person name="Boore J.L."/>
        </authorList>
    </citation>
    <scope>NUCLEOTIDE SEQUENCE [LARGE SCALE GENOMIC DNA]</scope>
    <source>
        <strain evidence="2">Pr102</strain>
    </source>
</reference>
<dbReference type="InterPro" id="IPR051490">
    <property type="entry name" value="THEM6_lcsJ_thioesterase"/>
</dbReference>
<dbReference type="RefSeq" id="XP_067737424.1">
    <property type="nucleotide sequence ID" value="XM_067885228.1"/>
</dbReference>
<dbReference type="PANTHER" id="PTHR12475">
    <property type="match status" value="1"/>
</dbReference>
<dbReference type="OrthoDB" id="265761at2759"/>
<dbReference type="VEuPathDB" id="FungiDB:KRP23_14409"/>
<protein>
    <recommendedName>
        <fullName evidence="3">Thioesterase domain-containing protein</fullName>
    </recommendedName>
</protein>
<proteinExistence type="predicted"/>
<dbReference type="PANTHER" id="PTHR12475:SF4">
    <property type="entry name" value="PROTEIN THEM6"/>
    <property type="match status" value="1"/>
</dbReference>
<dbReference type="GeneID" id="94221024"/>
<dbReference type="HOGENOM" id="CLU_110047_0_0_1"/>
<dbReference type="CDD" id="cd00586">
    <property type="entry name" value="4HBT"/>
    <property type="match status" value="1"/>
</dbReference>
<evidence type="ECO:0000313" key="1">
    <source>
        <dbReference type="EnsemblProtists" id="Phyra80905"/>
    </source>
</evidence>
<reference evidence="1" key="2">
    <citation type="submission" date="2015-06" db="UniProtKB">
        <authorList>
            <consortium name="EnsemblProtists"/>
        </authorList>
    </citation>
    <scope>IDENTIFICATION</scope>
    <source>
        <strain evidence="1">Pr102</strain>
    </source>
</reference>
<name>H3GUJ5_PHYRM</name>